<accession>A0A6V7DR36</accession>
<dbReference type="RefSeq" id="WP_180313794.1">
    <property type="nucleotide sequence ID" value="NZ_JAJTZG010000158.1"/>
</dbReference>
<dbReference type="EMBL" id="LR828257">
    <property type="protein sequence ID" value="CAD0339032.1"/>
    <property type="molecule type" value="Genomic_DNA"/>
</dbReference>
<name>A0A6V7DR36_9XANT</name>
<organism evidence="1 3">
    <name type="scientific">Xanthomonas hortorum pv. vitians</name>
    <dbReference type="NCBI Taxonomy" id="83224"/>
    <lineage>
        <taxon>Bacteria</taxon>
        <taxon>Pseudomonadati</taxon>
        <taxon>Pseudomonadota</taxon>
        <taxon>Gammaproteobacteria</taxon>
        <taxon>Lysobacterales</taxon>
        <taxon>Lysobacteraceae</taxon>
        <taxon>Xanthomonas</taxon>
    </lineage>
</organism>
<dbReference type="AlphaFoldDB" id="A0A6V7DR36"/>
<dbReference type="Proteomes" id="UP001187425">
    <property type="component" value="Unassembled WGS sequence"/>
</dbReference>
<keyword evidence="3" id="KW-1185">Reference proteome</keyword>
<reference evidence="2 4" key="2">
    <citation type="submission" date="2023-10" db="EMBL/GenBank/DDBJ databases">
        <title>A new tool for lettuce pathogen research.</title>
        <authorList>
            <person name="Horton K.N."/>
            <person name="Cseke L.J."/>
            <person name="Badiwe M."/>
            <person name="Tesfaye D."/>
            <person name="Klein A."/>
            <person name="Su J."/>
            <person name="Potnis N."/>
            <person name="Gassmann W."/>
        </authorList>
    </citation>
    <scope>NUCLEOTIDE SEQUENCE [LARGE SCALE GENOMIC DNA]</scope>
    <source>
        <strain evidence="2 4">JSKH1901</strain>
    </source>
</reference>
<dbReference type="Proteomes" id="UP000515406">
    <property type="component" value="Chromosome"/>
</dbReference>
<protein>
    <submittedName>
        <fullName evidence="1">Uncharacterized protein</fullName>
    </submittedName>
</protein>
<gene>
    <name evidence="1" type="ORF">CFBP498_26340</name>
    <name evidence="2" type="ORF">R4K57_09375</name>
</gene>
<reference evidence="1 3" key="1">
    <citation type="submission" date="2020-07" db="EMBL/GenBank/DDBJ databases">
        <authorList>
            <person name="Pothier F. J."/>
        </authorList>
    </citation>
    <scope>NUCLEOTIDE SEQUENCE [LARGE SCALE GENOMIC DNA]</scope>
    <source>
        <strain evidence="1 3">CFBP 498</strain>
    </source>
</reference>
<proteinExistence type="predicted"/>
<sequence length="90" mass="9339">MSGFPSANFRLGRGQGTLLRLCIKGDAVSAAMYGTDRSSEIAVTVCRVGDVRRMEGALQLGQTAYTAGDGALQAMCEWMAAHGASVAVTP</sequence>
<evidence type="ECO:0000313" key="2">
    <source>
        <dbReference type="EMBL" id="MDV7248614.1"/>
    </source>
</evidence>
<evidence type="ECO:0000313" key="4">
    <source>
        <dbReference type="Proteomes" id="UP001187425"/>
    </source>
</evidence>
<dbReference type="EMBL" id="LR828257">
    <property type="protein sequence ID" value="CAD0339041.1"/>
    <property type="molecule type" value="Genomic_DNA"/>
</dbReference>
<evidence type="ECO:0000313" key="1">
    <source>
        <dbReference type="EMBL" id="CAD0339041.1"/>
    </source>
</evidence>
<evidence type="ECO:0000313" key="3">
    <source>
        <dbReference type="Proteomes" id="UP000515406"/>
    </source>
</evidence>
<dbReference type="EMBL" id="JAWMQI010000028">
    <property type="protein sequence ID" value="MDV7248614.1"/>
    <property type="molecule type" value="Genomic_DNA"/>
</dbReference>